<comment type="caution">
    <text evidence="8">Lacks conserved residue(s) required for the propagation of feature annotation.</text>
</comment>
<feature type="binding site" evidence="8">
    <location>
        <begin position="9"/>
        <end position="11"/>
    </location>
    <ligand>
        <name>GTP</name>
        <dbReference type="ChEBI" id="CHEBI:37565"/>
    </ligand>
</feature>
<dbReference type="HAMAP" id="MF_00316">
    <property type="entry name" value="MobA"/>
    <property type="match status" value="1"/>
</dbReference>
<comment type="domain">
    <text evidence="8">The N-terminal domain determines nucleotide recognition and specific binding, while the C-terminal domain determines the specific binding to the target protein.</text>
</comment>
<dbReference type="GO" id="GO:0016779">
    <property type="term" value="F:nucleotidyltransferase activity"/>
    <property type="evidence" value="ECO:0007669"/>
    <property type="project" value="UniProtKB-KW"/>
</dbReference>
<sequence>MVSAAGVVLAGGRSSRMGTAKAGLEWHGSTLLYRAAAVLARSVDGPVVVVAAPGQELPELPAGVEVVADPVEGLGPMQGLAAGLAAVQDRAGAAFVCSTDLPFLHPAYVRRVLRALTDDVDVALPVARGFRQPLAAAYRTGIAGLVSDLLARGLRKPGMIFKHCAVTQLDDDALLADVTLAKYDPELDSVVNVNTAQDYRAARDREPPEVVVERFGVLAKGGGQRPRTVPAATIGAAADAVGVTLDRHVIAALNGDQVTKDGRLPLVTGDTVAFLSADAGG</sequence>
<dbReference type="SUPFAM" id="SSF53448">
    <property type="entry name" value="Nucleotide-diphospho-sugar transferases"/>
    <property type="match status" value="1"/>
</dbReference>
<comment type="subcellular location">
    <subcellularLocation>
        <location evidence="8">Cytoplasm</location>
    </subcellularLocation>
</comment>
<comment type="caution">
    <text evidence="10">The sequence shown here is derived from an EMBL/GenBank/DDBJ whole genome shotgun (WGS) entry which is preliminary data.</text>
</comment>
<dbReference type="InterPro" id="IPR016155">
    <property type="entry name" value="Mopterin_synth/thiamin_S_b"/>
</dbReference>
<evidence type="ECO:0000256" key="4">
    <source>
        <dbReference type="ARBA" id="ARBA00022741"/>
    </source>
</evidence>
<evidence type="ECO:0000256" key="2">
    <source>
        <dbReference type="ARBA" id="ARBA00022679"/>
    </source>
</evidence>
<evidence type="ECO:0000256" key="1">
    <source>
        <dbReference type="ARBA" id="ARBA00022490"/>
    </source>
</evidence>
<keyword evidence="6 8" id="KW-0342">GTP-binding</keyword>
<dbReference type="Gene3D" id="3.90.550.10">
    <property type="entry name" value="Spore Coat Polysaccharide Biosynthesis Protein SpsA, Chain A"/>
    <property type="match status" value="1"/>
</dbReference>
<reference evidence="11" key="1">
    <citation type="journal article" date="2019" name="Int. J. Syst. Evol. Microbiol.">
        <title>The Global Catalogue of Microorganisms (GCM) 10K type strain sequencing project: providing services to taxonomists for standard genome sequencing and annotation.</title>
        <authorList>
            <consortium name="The Broad Institute Genomics Platform"/>
            <consortium name="The Broad Institute Genome Sequencing Center for Infectious Disease"/>
            <person name="Wu L."/>
            <person name="Ma J."/>
        </authorList>
    </citation>
    <scope>NUCLEOTIDE SEQUENCE [LARGE SCALE GENOMIC DNA]</scope>
    <source>
        <strain evidence="11">ZS-22-S1</strain>
    </source>
</reference>
<protein>
    <recommendedName>
        <fullName evidence="8">Probable molybdenum cofactor guanylyltransferase</fullName>
        <shortName evidence="8">MoCo guanylyltransferase</shortName>
        <ecNumber evidence="8">2.7.7.77</ecNumber>
    </recommendedName>
    <alternativeName>
        <fullName evidence="8">GTP:molybdopterin guanylyltransferase</fullName>
    </alternativeName>
    <alternativeName>
        <fullName evidence="8">Mo-MPT guanylyltransferase</fullName>
    </alternativeName>
    <alternativeName>
        <fullName evidence="8">Molybdopterin guanylyltransferase</fullName>
    </alternativeName>
    <alternativeName>
        <fullName evidence="8">Molybdopterin-guanine dinucleotide synthase</fullName>
        <shortName evidence="8">MGD synthase</shortName>
    </alternativeName>
</protein>
<dbReference type="InterPro" id="IPR025877">
    <property type="entry name" value="MobA-like_NTP_Trfase"/>
</dbReference>
<proteinExistence type="inferred from homology"/>
<comment type="function">
    <text evidence="8">Transfers a GMP moiety from GTP to Mo-molybdopterin (Mo-MPT) cofactor (Moco or molybdenum cofactor) to form Mo-molybdopterin guanine dinucleotide (Mo-MGD) cofactor.</text>
</comment>
<dbReference type="SUPFAM" id="SSF54285">
    <property type="entry name" value="MoaD/ThiS"/>
    <property type="match status" value="1"/>
</dbReference>
<keyword evidence="5 8" id="KW-0460">Magnesium</keyword>
<name>A0ABV9SAZ4_9PSEU</name>
<dbReference type="PANTHER" id="PTHR19136">
    <property type="entry name" value="MOLYBDENUM COFACTOR GUANYLYLTRANSFERASE"/>
    <property type="match status" value="1"/>
</dbReference>
<keyword evidence="3 8" id="KW-0479">Metal-binding</keyword>
<feature type="binding site" evidence="8">
    <location>
        <position position="100"/>
    </location>
    <ligand>
        <name>Mg(2+)</name>
        <dbReference type="ChEBI" id="CHEBI:18420"/>
    </ligand>
</feature>
<evidence type="ECO:0000256" key="3">
    <source>
        <dbReference type="ARBA" id="ARBA00022723"/>
    </source>
</evidence>
<evidence type="ECO:0000313" key="10">
    <source>
        <dbReference type="EMBL" id="MFC4857826.1"/>
    </source>
</evidence>
<evidence type="ECO:0000256" key="7">
    <source>
        <dbReference type="ARBA" id="ARBA00023150"/>
    </source>
</evidence>
<organism evidence="10 11">
    <name type="scientific">Actinophytocola glycyrrhizae</name>
    <dbReference type="NCBI Taxonomy" id="2044873"/>
    <lineage>
        <taxon>Bacteria</taxon>
        <taxon>Bacillati</taxon>
        <taxon>Actinomycetota</taxon>
        <taxon>Actinomycetes</taxon>
        <taxon>Pseudonocardiales</taxon>
        <taxon>Pseudonocardiaceae</taxon>
    </lineage>
</organism>
<dbReference type="InterPro" id="IPR013482">
    <property type="entry name" value="Molybde_CF_guanTrfase"/>
</dbReference>
<keyword evidence="11" id="KW-1185">Reference proteome</keyword>
<keyword evidence="1 8" id="KW-0963">Cytoplasm</keyword>
<evidence type="ECO:0000259" key="9">
    <source>
        <dbReference type="Pfam" id="PF12804"/>
    </source>
</evidence>
<dbReference type="Pfam" id="PF12804">
    <property type="entry name" value="NTP_transf_3"/>
    <property type="match status" value="1"/>
</dbReference>
<dbReference type="PANTHER" id="PTHR19136:SF81">
    <property type="entry name" value="MOLYBDENUM COFACTOR GUANYLYLTRANSFERASE"/>
    <property type="match status" value="1"/>
</dbReference>
<dbReference type="EMBL" id="JBHSIS010000020">
    <property type="protein sequence ID" value="MFC4857826.1"/>
    <property type="molecule type" value="Genomic_DNA"/>
</dbReference>
<feature type="binding site" evidence="8">
    <location>
        <position position="69"/>
    </location>
    <ligand>
        <name>GTP</name>
        <dbReference type="ChEBI" id="CHEBI:37565"/>
    </ligand>
</feature>
<accession>A0ABV9SAZ4</accession>
<dbReference type="EC" id="2.7.7.77" evidence="8"/>
<feature type="binding site" evidence="8">
    <location>
        <position position="21"/>
    </location>
    <ligand>
        <name>GTP</name>
        <dbReference type="ChEBI" id="CHEBI:37565"/>
    </ligand>
</feature>
<evidence type="ECO:0000256" key="8">
    <source>
        <dbReference type="HAMAP-Rule" id="MF_00316"/>
    </source>
</evidence>
<comment type="similarity">
    <text evidence="8">Belongs to the MobA family.</text>
</comment>
<dbReference type="RefSeq" id="WP_378059854.1">
    <property type="nucleotide sequence ID" value="NZ_JBHSIS010000020.1"/>
</dbReference>
<keyword evidence="7 8" id="KW-0501">Molybdenum cofactor biosynthesis</keyword>
<evidence type="ECO:0000256" key="6">
    <source>
        <dbReference type="ARBA" id="ARBA00023134"/>
    </source>
</evidence>
<dbReference type="CDD" id="cd02503">
    <property type="entry name" value="MobA"/>
    <property type="match status" value="1"/>
</dbReference>
<comment type="catalytic activity">
    <reaction evidence="8">
        <text>Mo-molybdopterin + GTP + H(+) = Mo-molybdopterin guanine dinucleotide + diphosphate</text>
        <dbReference type="Rhea" id="RHEA:34243"/>
        <dbReference type="ChEBI" id="CHEBI:15378"/>
        <dbReference type="ChEBI" id="CHEBI:33019"/>
        <dbReference type="ChEBI" id="CHEBI:37565"/>
        <dbReference type="ChEBI" id="CHEBI:71302"/>
        <dbReference type="ChEBI" id="CHEBI:71310"/>
        <dbReference type="EC" id="2.7.7.77"/>
    </reaction>
</comment>
<keyword evidence="10" id="KW-0548">Nucleotidyltransferase</keyword>
<gene>
    <name evidence="8" type="primary">mobA</name>
    <name evidence="10" type="ORF">ACFPCV_30365</name>
</gene>
<evidence type="ECO:0000256" key="5">
    <source>
        <dbReference type="ARBA" id="ARBA00022842"/>
    </source>
</evidence>
<dbReference type="InterPro" id="IPR029044">
    <property type="entry name" value="Nucleotide-diphossugar_trans"/>
</dbReference>
<feature type="binding site" evidence="8">
    <location>
        <position position="100"/>
    </location>
    <ligand>
        <name>GTP</name>
        <dbReference type="ChEBI" id="CHEBI:37565"/>
    </ligand>
</feature>
<comment type="cofactor">
    <cofactor evidence="8">
        <name>Mg(2+)</name>
        <dbReference type="ChEBI" id="CHEBI:18420"/>
    </cofactor>
</comment>
<keyword evidence="2 8" id="KW-0808">Transferase</keyword>
<keyword evidence="4 8" id="KW-0547">Nucleotide-binding</keyword>
<dbReference type="Proteomes" id="UP001595859">
    <property type="component" value="Unassembled WGS sequence"/>
</dbReference>
<feature type="domain" description="MobA-like NTP transferase" evidence="9">
    <location>
        <begin position="6"/>
        <end position="155"/>
    </location>
</feature>
<evidence type="ECO:0000313" key="11">
    <source>
        <dbReference type="Proteomes" id="UP001595859"/>
    </source>
</evidence>